<keyword evidence="1 2" id="KW-0812">Transmembrane</keyword>
<protein>
    <submittedName>
        <fullName evidence="2">Transmembrane protein, putative</fullName>
    </submittedName>
</protein>
<dbReference type="VEuPathDB" id="TriTrypDB:BSAL_23495"/>
<evidence type="ECO:0000256" key="1">
    <source>
        <dbReference type="SAM" id="Phobius"/>
    </source>
</evidence>
<evidence type="ECO:0000313" key="3">
    <source>
        <dbReference type="Proteomes" id="UP000051952"/>
    </source>
</evidence>
<gene>
    <name evidence="2" type="ORF">BSAL_23495</name>
</gene>
<keyword evidence="1" id="KW-0472">Membrane</keyword>
<accession>A0A0S4JI42</accession>
<organism evidence="2 3">
    <name type="scientific">Bodo saltans</name>
    <name type="common">Flagellated protozoan</name>
    <dbReference type="NCBI Taxonomy" id="75058"/>
    <lineage>
        <taxon>Eukaryota</taxon>
        <taxon>Discoba</taxon>
        <taxon>Euglenozoa</taxon>
        <taxon>Kinetoplastea</taxon>
        <taxon>Metakinetoplastina</taxon>
        <taxon>Eubodonida</taxon>
        <taxon>Bodonidae</taxon>
        <taxon>Bodo</taxon>
    </lineage>
</organism>
<keyword evidence="3" id="KW-1185">Reference proteome</keyword>
<keyword evidence="1" id="KW-1133">Transmembrane helix</keyword>
<feature type="transmembrane region" description="Helical" evidence="1">
    <location>
        <begin position="38"/>
        <end position="60"/>
    </location>
</feature>
<dbReference type="EMBL" id="CYKH01001771">
    <property type="protein sequence ID" value="CUG89804.1"/>
    <property type="molecule type" value="Genomic_DNA"/>
</dbReference>
<evidence type="ECO:0000313" key="2">
    <source>
        <dbReference type="EMBL" id="CUG89804.1"/>
    </source>
</evidence>
<dbReference type="Proteomes" id="UP000051952">
    <property type="component" value="Unassembled WGS sequence"/>
</dbReference>
<name>A0A0S4JI42_BODSA</name>
<sequence>MKHPLVRRVLFGFHFQLRNLCGAESPLDTHQQDHAKKFPLLGLRFLLHTMPVLFPFFLFLRLSPSSSQRATNNNKHNVNINFEGLTMPMS</sequence>
<proteinExistence type="predicted"/>
<dbReference type="AlphaFoldDB" id="A0A0S4JI42"/>
<reference evidence="3" key="1">
    <citation type="submission" date="2015-09" db="EMBL/GenBank/DDBJ databases">
        <authorList>
            <consortium name="Pathogen Informatics"/>
        </authorList>
    </citation>
    <scope>NUCLEOTIDE SEQUENCE [LARGE SCALE GENOMIC DNA]</scope>
    <source>
        <strain evidence="3">Lake Konstanz</strain>
    </source>
</reference>